<reference evidence="3" key="1">
    <citation type="journal article" date="2014" name="Science">
        <title>Plant genetics. Early allopolyploid evolution in the post-Neolithic Brassica napus oilseed genome.</title>
        <authorList>
            <person name="Chalhoub B."/>
            <person name="Denoeud F."/>
            <person name="Liu S."/>
            <person name="Parkin I.A."/>
            <person name="Tang H."/>
            <person name="Wang X."/>
            <person name="Chiquet J."/>
            <person name="Belcram H."/>
            <person name="Tong C."/>
            <person name="Samans B."/>
            <person name="Correa M."/>
            <person name="Da Silva C."/>
            <person name="Just J."/>
            <person name="Falentin C."/>
            <person name="Koh C.S."/>
            <person name="Le Clainche I."/>
            <person name="Bernard M."/>
            <person name="Bento P."/>
            <person name="Noel B."/>
            <person name="Labadie K."/>
            <person name="Alberti A."/>
            <person name="Charles M."/>
            <person name="Arnaud D."/>
            <person name="Guo H."/>
            <person name="Daviaud C."/>
            <person name="Alamery S."/>
            <person name="Jabbari K."/>
            <person name="Zhao M."/>
            <person name="Edger P.P."/>
            <person name="Chelaifa H."/>
            <person name="Tack D."/>
            <person name="Lassalle G."/>
            <person name="Mestiri I."/>
            <person name="Schnel N."/>
            <person name="Le Paslier M.C."/>
            <person name="Fan G."/>
            <person name="Renault V."/>
            <person name="Bayer P.E."/>
            <person name="Golicz A.A."/>
            <person name="Manoli S."/>
            <person name="Lee T.H."/>
            <person name="Thi V.H."/>
            <person name="Chalabi S."/>
            <person name="Hu Q."/>
            <person name="Fan C."/>
            <person name="Tollenaere R."/>
            <person name="Lu Y."/>
            <person name="Battail C."/>
            <person name="Shen J."/>
            <person name="Sidebottom C.H."/>
            <person name="Wang X."/>
            <person name="Canaguier A."/>
            <person name="Chauveau A."/>
            <person name="Berard A."/>
            <person name="Deniot G."/>
            <person name="Guan M."/>
            <person name="Liu Z."/>
            <person name="Sun F."/>
            <person name="Lim Y.P."/>
            <person name="Lyons E."/>
            <person name="Town C.D."/>
            <person name="Bancroft I."/>
            <person name="Wang X."/>
            <person name="Meng J."/>
            <person name="Ma J."/>
            <person name="Pires J.C."/>
            <person name="King G.J."/>
            <person name="Brunel D."/>
            <person name="Delourme R."/>
            <person name="Renard M."/>
            <person name="Aury J.M."/>
            <person name="Adams K.L."/>
            <person name="Batley J."/>
            <person name="Snowdon R.J."/>
            <person name="Tost J."/>
            <person name="Edwards D."/>
            <person name="Zhou Y."/>
            <person name="Hua W."/>
            <person name="Sharpe A.G."/>
            <person name="Paterson A.H."/>
            <person name="Guan C."/>
            <person name="Wincker P."/>
        </authorList>
    </citation>
    <scope>NUCLEOTIDE SEQUENCE [LARGE SCALE GENOMIC DNA]</scope>
</reference>
<dbReference type="Gramene" id="CDY71013">
    <property type="protein sequence ID" value="CDY71013"/>
    <property type="gene ID" value="GSBRNA2T00010565001"/>
</dbReference>
<feature type="region of interest" description="Disordered" evidence="1">
    <location>
        <begin position="1"/>
        <end position="36"/>
    </location>
</feature>
<sequence length="82" mass="9443">MNEKTLISKPSRPDNIPEPLDRKENQGMIQDDERSKLDSRINIHTTRSRGGSLVEEVIDKLERFKVRTVNILVGVEADEQKK</sequence>
<feature type="compositionally biased region" description="Basic and acidic residues" evidence="1">
    <location>
        <begin position="19"/>
        <end position="36"/>
    </location>
</feature>
<accession>A0A078JTW5</accession>
<organism evidence="3">
    <name type="scientific">Brassica napus</name>
    <name type="common">Rape</name>
    <dbReference type="NCBI Taxonomy" id="3708"/>
    <lineage>
        <taxon>Eukaryota</taxon>
        <taxon>Viridiplantae</taxon>
        <taxon>Streptophyta</taxon>
        <taxon>Embryophyta</taxon>
        <taxon>Tracheophyta</taxon>
        <taxon>Spermatophyta</taxon>
        <taxon>Magnoliopsida</taxon>
        <taxon>eudicotyledons</taxon>
        <taxon>Gunneridae</taxon>
        <taxon>Pentapetalae</taxon>
        <taxon>rosids</taxon>
        <taxon>malvids</taxon>
        <taxon>Brassicales</taxon>
        <taxon>Brassicaceae</taxon>
        <taxon>Brassiceae</taxon>
        <taxon>Brassica</taxon>
    </lineage>
</organism>
<name>A0A078JTW5_BRANA</name>
<gene>
    <name evidence="3" type="primary">BnaCnng70860D</name>
    <name evidence="2" type="ORF">DARMORV10_C04P11630.1</name>
    <name evidence="3" type="ORF">GSBRNA2T00010565001</name>
</gene>
<reference evidence="3" key="2">
    <citation type="submission" date="2014-06" db="EMBL/GenBank/DDBJ databases">
        <authorList>
            <person name="Genoscope - CEA"/>
        </authorList>
    </citation>
    <scope>NUCLEOTIDE SEQUENCE</scope>
</reference>
<dbReference type="OMA" id="MSCETSF"/>
<dbReference type="EMBL" id="HG994368">
    <property type="protein sequence ID" value="CAF1814524.1"/>
    <property type="molecule type" value="Genomic_DNA"/>
</dbReference>
<protein>
    <submittedName>
        <fullName evidence="2">(rape) hypothetical protein</fullName>
    </submittedName>
    <submittedName>
        <fullName evidence="3">BnaCnng70860D protein</fullName>
    </submittedName>
</protein>
<evidence type="ECO:0000256" key="1">
    <source>
        <dbReference type="SAM" id="MobiDB-lite"/>
    </source>
</evidence>
<evidence type="ECO:0000313" key="2">
    <source>
        <dbReference type="EMBL" id="CAF1814524.1"/>
    </source>
</evidence>
<reference evidence="2" key="3">
    <citation type="submission" date="2021-01" db="EMBL/GenBank/DDBJ databases">
        <authorList>
            <consortium name="Genoscope - CEA"/>
            <person name="William W."/>
        </authorList>
    </citation>
    <scope>NUCLEOTIDE SEQUENCE</scope>
</reference>
<proteinExistence type="predicted"/>
<dbReference type="AlphaFoldDB" id="A0A078JTW5"/>
<evidence type="ECO:0000313" key="3">
    <source>
        <dbReference type="EMBL" id="CDY71013.1"/>
    </source>
</evidence>
<dbReference type="Proteomes" id="UP001295469">
    <property type="component" value="Chromosome C04"/>
</dbReference>
<dbReference type="EMBL" id="LK044138">
    <property type="protein sequence ID" value="CDY71013.1"/>
    <property type="molecule type" value="Genomic_DNA"/>
</dbReference>
<dbReference type="PaxDb" id="3708-A0A078JTW5"/>